<proteinExistence type="predicted"/>
<gene>
    <name evidence="8" type="primary">yvlC</name>
    <name evidence="8" type="ordered locus">SNE_A11730</name>
</gene>
<evidence type="ECO:0000256" key="1">
    <source>
        <dbReference type="ARBA" id="ARBA00004162"/>
    </source>
</evidence>
<evidence type="ECO:0000313" key="8">
    <source>
        <dbReference type="EMBL" id="CCB89050.1"/>
    </source>
</evidence>
<dbReference type="Proteomes" id="UP000000496">
    <property type="component" value="Chromosome gsn.131"/>
</dbReference>
<evidence type="ECO:0000256" key="3">
    <source>
        <dbReference type="ARBA" id="ARBA00022692"/>
    </source>
</evidence>
<sequence>MKRLFRDRWDKKVAGVCGGLGQFLKIDPTIIRLLVVMICIFTAVLPVLILYIVAWMLIPLGPPTYIEFECKKLYRSVQDRKISGICGGIAESLGIDPTIVRIVVLFALLITGVVPVLVGYIVGTLIIPEKPDDVK</sequence>
<comment type="subcellular location">
    <subcellularLocation>
        <location evidence="1">Cell membrane</location>
        <topology evidence="1">Single-pass membrane protein</topology>
    </subcellularLocation>
</comment>
<evidence type="ECO:0000256" key="4">
    <source>
        <dbReference type="ARBA" id="ARBA00022989"/>
    </source>
</evidence>
<feature type="domain" description="Phage shock protein PspC N-terminal" evidence="7">
    <location>
        <begin position="71"/>
        <end position="130"/>
    </location>
</feature>
<dbReference type="InterPro" id="IPR007168">
    <property type="entry name" value="Phageshock_PspC_N"/>
</dbReference>
<feature type="transmembrane region" description="Helical" evidence="6">
    <location>
        <begin position="102"/>
        <end position="127"/>
    </location>
</feature>
<dbReference type="PANTHER" id="PTHR33885">
    <property type="entry name" value="PHAGE SHOCK PROTEIN C"/>
    <property type="match status" value="1"/>
</dbReference>
<protein>
    <submittedName>
        <fullName evidence="8">Uncharacterized membrane protein yvlC</fullName>
    </submittedName>
</protein>
<keyword evidence="4 6" id="KW-1133">Transmembrane helix</keyword>
<organism evidence="8 9">
    <name type="scientific">Simkania negevensis (strain ATCC VR-1471 / DSM 27360 / Z)</name>
    <dbReference type="NCBI Taxonomy" id="331113"/>
    <lineage>
        <taxon>Bacteria</taxon>
        <taxon>Pseudomonadati</taxon>
        <taxon>Chlamydiota</taxon>
        <taxon>Chlamydiia</taxon>
        <taxon>Parachlamydiales</taxon>
        <taxon>Simkaniaceae</taxon>
        <taxon>Simkania</taxon>
    </lineage>
</organism>
<evidence type="ECO:0000313" key="9">
    <source>
        <dbReference type="Proteomes" id="UP000000496"/>
    </source>
</evidence>
<dbReference type="AlphaFoldDB" id="F8L8C7"/>
<reference evidence="8 9" key="2">
    <citation type="journal article" date="2011" name="Mol. Biol. Evol.">
        <title>Unity in variety--the pan-genome of the Chlamydiae.</title>
        <authorList>
            <person name="Collingro A."/>
            <person name="Tischler P."/>
            <person name="Weinmaier T."/>
            <person name="Penz T."/>
            <person name="Heinz E."/>
            <person name="Brunham R.C."/>
            <person name="Read T.D."/>
            <person name="Bavoil P.M."/>
            <person name="Sachse K."/>
            <person name="Kahane S."/>
            <person name="Friedman M.G."/>
            <person name="Rattei T."/>
            <person name="Myers G.S."/>
            <person name="Horn M."/>
        </authorList>
    </citation>
    <scope>NUCLEOTIDE SEQUENCE [LARGE SCALE GENOMIC DNA]</scope>
    <source>
        <strain evidence="9">ATCC VR-1471 / Z</strain>
    </source>
</reference>
<keyword evidence="9" id="KW-1185">Reference proteome</keyword>
<dbReference type="KEGG" id="sng:SNE_A11730"/>
<keyword evidence="2" id="KW-1003">Cell membrane</keyword>
<evidence type="ECO:0000256" key="2">
    <source>
        <dbReference type="ARBA" id="ARBA00022475"/>
    </source>
</evidence>
<name>F8L8C7_SIMNZ</name>
<accession>F8L8C7</accession>
<dbReference type="HOGENOM" id="CLU_1884391_0_0_0"/>
<dbReference type="GO" id="GO:0005886">
    <property type="term" value="C:plasma membrane"/>
    <property type="evidence" value="ECO:0007669"/>
    <property type="project" value="UniProtKB-SubCell"/>
</dbReference>
<dbReference type="InterPro" id="IPR052027">
    <property type="entry name" value="PspC"/>
</dbReference>
<evidence type="ECO:0000259" key="7">
    <source>
        <dbReference type="Pfam" id="PF04024"/>
    </source>
</evidence>
<feature type="transmembrane region" description="Helical" evidence="6">
    <location>
        <begin position="33"/>
        <end position="58"/>
    </location>
</feature>
<reference key="1">
    <citation type="journal article" date="2011" name="Mol. Biol. Evol.">
        <title>Unity in variety -- the pan-genome of the Chlamydiae.</title>
        <authorList>
            <person name="Collingro A."/>
            <person name="Tischler P."/>
            <person name="Weinmaier T."/>
            <person name="Penz T."/>
            <person name="Heinz E."/>
            <person name="Brunham R.C."/>
            <person name="Read T.D."/>
            <person name="Bavoil P.M."/>
            <person name="Sachse K."/>
            <person name="Kahane S."/>
            <person name="Friedman M.G."/>
            <person name="Rattei T."/>
            <person name="Myers G.S.A."/>
            <person name="Horn M."/>
        </authorList>
    </citation>
    <scope>NUCLEOTIDE SEQUENCE</scope>
    <source>
        <strain>Z</strain>
    </source>
</reference>
<dbReference type="STRING" id="331113.SNE_A11730"/>
<evidence type="ECO:0000256" key="6">
    <source>
        <dbReference type="SAM" id="Phobius"/>
    </source>
</evidence>
<dbReference type="eggNOG" id="COG1983">
    <property type="taxonomic scope" value="Bacteria"/>
</dbReference>
<feature type="domain" description="Phage shock protein PspC N-terminal" evidence="7">
    <location>
        <begin position="2"/>
        <end position="59"/>
    </location>
</feature>
<dbReference type="Pfam" id="PF04024">
    <property type="entry name" value="PspC"/>
    <property type="match status" value="2"/>
</dbReference>
<dbReference type="RefSeq" id="WP_013943517.1">
    <property type="nucleotide sequence ID" value="NC_015713.1"/>
</dbReference>
<evidence type="ECO:0000256" key="5">
    <source>
        <dbReference type="ARBA" id="ARBA00023136"/>
    </source>
</evidence>
<keyword evidence="5 6" id="KW-0472">Membrane</keyword>
<dbReference type="EMBL" id="FR872582">
    <property type="protein sequence ID" value="CCB89050.1"/>
    <property type="molecule type" value="Genomic_DNA"/>
</dbReference>
<keyword evidence="3 6" id="KW-0812">Transmembrane</keyword>
<dbReference type="PANTHER" id="PTHR33885:SF3">
    <property type="entry name" value="PHAGE SHOCK PROTEIN C"/>
    <property type="match status" value="1"/>
</dbReference>